<dbReference type="InterPro" id="IPR048339">
    <property type="entry name" value="Mediator_Med16_C"/>
</dbReference>
<dbReference type="PANTHER" id="PTHR13224:SF6">
    <property type="entry name" value="MEDIATOR OF RNA POLYMERASE II TRANSCRIPTION SUBUNIT 16"/>
    <property type="match status" value="1"/>
</dbReference>
<evidence type="ECO:0000256" key="4">
    <source>
        <dbReference type="ARBA" id="ARBA00023015"/>
    </source>
</evidence>
<keyword evidence="5 9" id="KW-0010">Activator</keyword>
<feature type="compositionally biased region" description="Low complexity" evidence="10">
    <location>
        <begin position="809"/>
        <end position="828"/>
    </location>
</feature>
<evidence type="ECO:0000256" key="7">
    <source>
        <dbReference type="ARBA" id="ARBA00023242"/>
    </source>
</evidence>
<evidence type="ECO:0000256" key="6">
    <source>
        <dbReference type="ARBA" id="ARBA00023163"/>
    </source>
</evidence>
<evidence type="ECO:0000313" key="14">
    <source>
        <dbReference type="Proteomes" id="UP001391051"/>
    </source>
</evidence>
<dbReference type="Proteomes" id="UP001391051">
    <property type="component" value="Unassembled WGS sequence"/>
</dbReference>
<keyword evidence="7 9" id="KW-0539">Nucleus</keyword>
<evidence type="ECO:0000313" key="13">
    <source>
        <dbReference type="EMBL" id="KAK7952059.1"/>
    </source>
</evidence>
<dbReference type="RefSeq" id="XP_066700121.1">
    <property type="nucleotide sequence ID" value="XM_066844009.1"/>
</dbReference>
<evidence type="ECO:0000259" key="11">
    <source>
        <dbReference type="Pfam" id="PF11635"/>
    </source>
</evidence>
<dbReference type="PANTHER" id="PTHR13224">
    <property type="entry name" value="THYROID HORMONE RECEPTOR-ASSOCIATED PROTEIN-RELATED"/>
    <property type="match status" value="1"/>
</dbReference>
<evidence type="ECO:0000256" key="10">
    <source>
        <dbReference type="SAM" id="MobiDB-lite"/>
    </source>
</evidence>
<evidence type="ECO:0000256" key="3">
    <source>
        <dbReference type="ARBA" id="ARBA00019614"/>
    </source>
</evidence>
<evidence type="ECO:0000256" key="2">
    <source>
        <dbReference type="ARBA" id="ARBA00006543"/>
    </source>
</evidence>
<comment type="subunit">
    <text evidence="9">Component of the Mediator complex.</text>
</comment>
<evidence type="ECO:0000256" key="5">
    <source>
        <dbReference type="ARBA" id="ARBA00023159"/>
    </source>
</evidence>
<feature type="region of interest" description="Disordered" evidence="10">
    <location>
        <begin position="807"/>
        <end position="837"/>
    </location>
</feature>
<evidence type="ECO:0000256" key="8">
    <source>
        <dbReference type="ARBA" id="ARBA00032015"/>
    </source>
</evidence>
<dbReference type="EMBL" id="JAQQWE010000005">
    <property type="protein sequence ID" value="KAK7952059.1"/>
    <property type="molecule type" value="Genomic_DNA"/>
</dbReference>
<comment type="caution">
    <text evidence="13">The sequence shown here is derived from an EMBL/GenBank/DDBJ whole genome shotgun (WGS) entry which is preliminary data.</text>
</comment>
<accession>A0ABR1QDL9</accession>
<evidence type="ECO:0000256" key="1">
    <source>
        <dbReference type="ARBA" id="ARBA00004123"/>
    </source>
</evidence>
<dbReference type="InterPro" id="IPR021665">
    <property type="entry name" value="Mediator_Med16_N"/>
</dbReference>
<keyword evidence="4 9" id="KW-0805">Transcription regulation</keyword>
<comment type="similarity">
    <text evidence="2 9">Belongs to the Mediator complex subunit 16 family.</text>
</comment>
<sequence>MASEKMPLILDNPMEGAAMQVDLGDVDDLFGDSVPLNLQARPPTKRLLLRLDELRNRGSCQGLAWSKSGTIASIAPDGQALDLRHLRAHPKDATWGLSEPTRCAVSPSLSGGPIVHVSWAPTQSSELAVIDAAGRVLILNFNTNLNKMYPSRKWDGDPIDDLHAVVGTYWMNPMPSHRGVGNPLHAPIVKDGQNYQIETTLVHQHGPFHPNPTRSAFFCVTTNGLLKVFWAQPNGRIDETPHELESVGSADDLITHAAICSDPRWKCMFVALATSSKQLQLVQMQLDWGATGNKGAPPGNLQLNPTLKAKHVIASSGLPGGSNETPLDSSMTQLSHIKLLPSAYDQGTKNVFPLIVLTVRSFVPPSDSPYSQEVQSIIDRWEVAFDQPQTLHPSFEQLGSRRNSVGAAPPMGPGMKRLDPIVINKIVTGIHMIRMGTIIAFTYHDGTTEYRDRGTLAETWNSHNNLDRISSVHEAGFTQGGEPTCLQTAISPTHFSVVQLCEDGKVKWHPIHYTLADPSAMSDGETLIAPCSMMMKPNGQIAQQQAVVAALTMSTAQAATTQSNIDDILAVARYFVGREKFAEQWITEMCRLMRISVDYSEEAHHDSLVRNNLLQLCLSTLNNLGWNGEYQPRTFRGKLSMFALHLRNIVILITIASNGSIQLKNNTSPLDEPEVVDALAGCCKWSIDLLCWLADSLFNLLDDAKFLSFLESRQSFGEMTAYLLSKNEVALHMVLSSAIRGASLGRRQRPPGTKGNGLPAALHLAYQKMYRYTNASLINVGEFDKLLTTLGADIRKQYSDSFAELAKRAASAAQQPNNSNNPQAPNAPKLSPGEEAVKRAQTHCELTLLLAGSPPPPFLNVVNKFFKTDLEEFRTHTDPAKLFFADYGILEVDDDPRALAERRQKGTRVDLFKRVEIYRTKEGSSAASAGGSGSEQVQWRRCVRCASVMEDVPTNKPGITFVLSQQRNCSCGARFALLGKGEVFG</sequence>
<protein>
    <recommendedName>
        <fullName evidence="3 9">Mediator of RNA polymerase II transcription subunit 16</fullName>
    </recommendedName>
    <alternativeName>
        <fullName evidence="8 9">Mediator complex subunit 16</fullName>
    </alternativeName>
</protein>
<dbReference type="Pfam" id="PF11635">
    <property type="entry name" value="Med16_N"/>
    <property type="match status" value="1"/>
</dbReference>
<name>A0ABR1QDL9_9PEZI</name>
<dbReference type="GeneID" id="92077071"/>
<keyword evidence="14" id="KW-1185">Reference proteome</keyword>
<comment type="subcellular location">
    <subcellularLocation>
        <location evidence="1 9">Nucleus</location>
    </subcellularLocation>
</comment>
<evidence type="ECO:0000256" key="9">
    <source>
        <dbReference type="RuleBase" id="RU364149"/>
    </source>
</evidence>
<proteinExistence type="inferred from homology"/>
<gene>
    <name evidence="9" type="primary">MED16</name>
    <name evidence="13" type="ORF">PG986_007787</name>
</gene>
<organism evidence="13 14">
    <name type="scientific">Apiospora aurea</name>
    <dbReference type="NCBI Taxonomy" id="335848"/>
    <lineage>
        <taxon>Eukaryota</taxon>
        <taxon>Fungi</taxon>
        <taxon>Dikarya</taxon>
        <taxon>Ascomycota</taxon>
        <taxon>Pezizomycotina</taxon>
        <taxon>Sordariomycetes</taxon>
        <taxon>Xylariomycetidae</taxon>
        <taxon>Amphisphaeriales</taxon>
        <taxon>Apiosporaceae</taxon>
        <taxon>Apiospora</taxon>
    </lineage>
</organism>
<dbReference type="Pfam" id="PF20719">
    <property type="entry name" value="Med16_C"/>
    <property type="match status" value="1"/>
</dbReference>
<dbReference type="InterPro" id="IPR048338">
    <property type="entry name" value="Mediator_Med16"/>
</dbReference>
<keyword evidence="6 9" id="KW-0804">Transcription</keyword>
<reference evidence="13 14" key="1">
    <citation type="submission" date="2023-01" db="EMBL/GenBank/DDBJ databases">
        <title>Analysis of 21 Apiospora genomes using comparative genomics revels a genus with tremendous synthesis potential of carbohydrate active enzymes and secondary metabolites.</title>
        <authorList>
            <person name="Sorensen T."/>
        </authorList>
    </citation>
    <scope>NUCLEOTIDE SEQUENCE [LARGE SCALE GENOMIC DNA]</scope>
    <source>
        <strain evidence="13 14">CBS 24483</strain>
    </source>
</reference>
<comment type="function">
    <text evidence="9">Component of the Mediator complex, a coactivator involved in the regulated transcription of nearly all RNA polymerase II-dependent genes. Mediator functions as a bridge to convey information from gene-specific regulatory proteins to the basal RNA polymerase II transcription machinery. Mediator is recruited to promoters by direct interactions with regulatory proteins and serves as a scaffold for the assembly of a functional preinitiation complex with RNA polymerase II and the general transcription factors.</text>
</comment>
<evidence type="ECO:0000259" key="12">
    <source>
        <dbReference type="Pfam" id="PF20719"/>
    </source>
</evidence>
<feature type="domain" description="Mediator complex subunit 16 C-terminal" evidence="12">
    <location>
        <begin position="873"/>
        <end position="975"/>
    </location>
</feature>
<feature type="domain" description="Mediator complex subunit Med16 N-terminal" evidence="11">
    <location>
        <begin position="195"/>
        <end position="478"/>
    </location>
</feature>